<dbReference type="PATRIC" id="fig|82380.11.peg.3284"/>
<name>A0A0F0L7C8_9MICO</name>
<dbReference type="OrthoDB" id="177518at2"/>
<evidence type="ECO:0000256" key="2">
    <source>
        <dbReference type="ARBA" id="ARBA00022801"/>
    </source>
</evidence>
<comment type="caution">
    <text evidence="4">The sequence shown here is derived from an EMBL/GenBank/DDBJ whole genome shotgun (WGS) entry which is preliminary data.</text>
</comment>
<evidence type="ECO:0000313" key="4">
    <source>
        <dbReference type="EMBL" id="KJL28185.1"/>
    </source>
</evidence>
<dbReference type="PANTHER" id="PTHR11839">
    <property type="entry name" value="UDP/ADP-SUGAR PYROPHOSPHATASE"/>
    <property type="match status" value="1"/>
</dbReference>
<dbReference type="CDD" id="cd24161">
    <property type="entry name" value="NUDIX_ADPRase_Ndx2"/>
    <property type="match status" value="1"/>
</dbReference>
<dbReference type="GO" id="GO:0019693">
    <property type="term" value="P:ribose phosphate metabolic process"/>
    <property type="evidence" value="ECO:0007669"/>
    <property type="project" value="TreeGrafter"/>
</dbReference>
<dbReference type="InterPro" id="IPR000086">
    <property type="entry name" value="NUDIX_hydrolase_dom"/>
</dbReference>
<keyword evidence="2 4" id="KW-0378">Hydrolase</keyword>
<gene>
    <name evidence="4" type="primary">nudF_3</name>
    <name evidence="4" type="ORF">RS83_03254</name>
</gene>
<reference evidence="4 5" key="1">
    <citation type="submission" date="2015-02" db="EMBL/GenBank/DDBJ databases">
        <title>Draft genome sequences of ten Microbacterium spp. with emphasis on heavy metal contaminated environments.</title>
        <authorList>
            <person name="Corretto E."/>
        </authorList>
    </citation>
    <scope>NUCLEOTIDE SEQUENCE [LARGE SCALE GENOMIC DNA]</scope>
    <source>
        <strain evidence="4 5">BEL4b</strain>
    </source>
</reference>
<dbReference type="PROSITE" id="PS51462">
    <property type="entry name" value="NUDIX"/>
    <property type="match status" value="1"/>
</dbReference>
<dbReference type="GO" id="GO:0006753">
    <property type="term" value="P:nucleoside phosphate metabolic process"/>
    <property type="evidence" value="ECO:0007669"/>
    <property type="project" value="TreeGrafter"/>
</dbReference>
<feature type="domain" description="Nudix hydrolase" evidence="3">
    <location>
        <begin position="38"/>
        <end position="170"/>
    </location>
</feature>
<dbReference type="RefSeq" id="WP_045280486.1">
    <property type="nucleotide sequence ID" value="NZ_JYIW01000026.1"/>
</dbReference>
<dbReference type="SUPFAM" id="SSF55811">
    <property type="entry name" value="Nudix"/>
    <property type="match status" value="1"/>
</dbReference>
<sequence>MSWVTHGSETKYSNAWIHVREDQVTGPSGDGIYGVVTMRHPAVFVVAMDADDRVCMVTLDRYTTGLSVEVPAGGSDGEEPVVAARRELLEETGFEASDWTEIGTMHALNGIADATEHVFLARGLRRASSNGDAADSQAEEGITAVAWVPFAEVLRMIADGEITDGETIAAIAYAGIGLARFS</sequence>
<comment type="cofactor">
    <cofactor evidence="1">
        <name>Mg(2+)</name>
        <dbReference type="ChEBI" id="CHEBI:18420"/>
    </cofactor>
</comment>
<dbReference type="EC" id="3.6.1.13" evidence="4"/>
<dbReference type="AlphaFoldDB" id="A0A0F0L7C8"/>
<dbReference type="PANTHER" id="PTHR11839:SF18">
    <property type="entry name" value="NUDIX HYDROLASE DOMAIN-CONTAINING PROTEIN"/>
    <property type="match status" value="1"/>
</dbReference>
<proteinExistence type="predicted"/>
<organism evidence="4 5">
    <name type="scientific">Microbacterium oxydans</name>
    <dbReference type="NCBI Taxonomy" id="82380"/>
    <lineage>
        <taxon>Bacteria</taxon>
        <taxon>Bacillati</taxon>
        <taxon>Actinomycetota</taxon>
        <taxon>Actinomycetes</taxon>
        <taxon>Micrococcales</taxon>
        <taxon>Microbacteriaceae</taxon>
        <taxon>Microbacterium</taxon>
    </lineage>
</organism>
<protein>
    <submittedName>
        <fullName evidence="4">ADP-ribose pyrophosphatase</fullName>
        <ecNumber evidence="4">3.6.1.13</ecNumber>
    </submittedName>
</protein>
<evidence type="ECO:0000259" key="3">
    <source>
        <dbReference type="PROSITE" id="PS51462"/>
    </source>
</evidence>
<dbReference type="GO" id="GO:0005829">
    <property type="term" value="C:cytosol"/>
    <property type="evidence" value="ECO:0007669"/>
    <property type="project" value="TreeGrafter"/>
</dbReference>
<dbReference type="Pfam" id="PF00293">
    <property type="entry name" value="NUDIX"/>
    <property type="match status" value="1"/>
</dbReference>
<dbReference type="Proteomes" id="UP000033640">
    <property type="component" value="Unassembled WGS sequence"/>
</dbReference>
<evidence type="ECO:0000313" key="5">
    <source>
        <dbReference type="Proteomes" id="UP000033640"/>
    </source>
</evidence>
<dbReference type="GO" id="GO:0047631">
    <property type="term" value="F:ADP-ribose diphosphatase activity"/>
    <property type="evidence" value="ECO:0007669"/>
    <property type="project" value="UniProtKB-EC"/>
</dbReference>
<dbReference type="InterPro" id="IPR015797">
    <property type="entry name" value="NUDIX_hydrolase-like_dom_sf"/>
</dbReference>
<evidence type="ECO:0000256" key="1">
    <source>
        <dbReference type="ARBA" id="ARBA00001946"/>
    </source>
</evidence>
<dbReference type="Gene3D" id="3.90.79.10">
    <property type="entry name" value="Nucleoside Triphosphate Pyrophosphohydrolase"/>
    <property type="match status" value="1"/>
</dbReference>
<accession>A0A0F0L7C8</accession>
<dbReference type="EMBL" id="JYIW01000026">
    <property type="protein sequence ID" value="KJL28185.1"/>
    <property type="molecule type" value="Genomic_DNA"/>
</dbReference>